<feature type="chain" id="PRO_5042009519" evidence="1">
    <location>
        <begin position="21"/>
        <end position="149"/>
    </location>
</feature>
<proteinExistence type="predicted"/>
<evidence type="ECO:0000313" key="3">
    <source>
        <dbReference type="Proteomes" id="UP001190700"/>
    </source>
</evidence>
<organism evidence="2 3">
    <name type="scientific">Cymbomonas tetramitiformis</name>
    <dbReference type="NCBI Taxonomy" id="36881"/>
    <lineage>
        <taxon>Eukaryota</taxon>
        <taxon>Viridiplantae</taxon>
        <taxon>Chlorophyta</taxon>
        <taxon>Pyramimonadophyceae</taxon>
        <taxon>Pyramimonadales</taxon>
        <taxon>Pyramimonadaceae</taxon>
        <taxon>Cymbomonas</taxon>
    </lineage>
</organism>
<feature type="non-terminal residue" evidence="2">
    <location>
        <position position="1"/>
    </location>
</feature>
<protein>
    <submittedName>
        <fullName evidence="2">Uncharacterized protein</fullName>
    </submittedName>
</protein>
<name>A0AAE0GPN6_9CHLO</name>
<dbReference type="EMBL" id="LGRX02003666">
    <property type="protein sequence ID" value="KAK3281892.1"/>
    <property type="molecule type" value="Genomic_DNA"/>
</dbReference>
<keyword evidence="3" id="KW-1185">Reference proteome</keyword>
<comment type="caution">
    <text evidence="2">The sequence shown here is derived from an EMBL/GenBank/DDBJ whole genome shotgun (WGS) entry which is preliminary data.</text>
</comment>
<gene>
    <name evidence="2" type="ORF">CYMTET_10341</name>
</gene>
<keyword evidence="1" id="KW-0732">Signal</keyword>
<feature type="signal peptide" evidence="1">
    <location>
        <begin position="1"/>
        <end position="20"/>
    </location>
</feature>
<sequence length="149" mass="16668">DFVLIIEMAILAVIQTYVFSSKEYRPNSQDGSSESRKPVKERLRNMFYIGDVVEDVRYLHGAAQSSAWQEKITQVHQGVKSRVRSMCNLQQASTSTEANIMKEPFLDGNISGDSSSSVNGEILMDVAQEDFERENNVVSSSSKVEPSRV</sequence>
<dbReference type="Proteomes" id="UP001190700">
    <property type="component" value="Unassembled WGS sequence"/>
</dbReference>
<dbReference type="AlphaFoldDB" id="A0AAE0GPN6"/>
<evidence type="ECO:0000256" key="1">
    <source>
        <dbReference type="SAM" id="SignalP"/>
    </source>
</evidence>
<evidence type="ECO:0000313" key="2">
    <source>
        <dbReference type="EMBL" id="KAK3281892.1"/>
    </source>
</evidence>
<reference evidence="2 3" key="1">
    <citation type="journal article" date="2015" name="Genome Biol. Evol.">
        <title>Comparative Genomics of a Bacterivorous Green Alga Reveals Evolutionary Causalities and Consequences of Phago-Mixotrophic Mode of Nutrition.</title>
        <authorList>
            <person name="Burns J.A."/>
            <person name="Paasch A."/>
            <person name="Narechania A."/>
            <person name="Kim E."/>
        </authorList>
    </citation>
    <scope>NUCLEOTIDE SEQUENCE [LARGE SCALE GENOMIC DNA]</scope>
    <source>
        <strain evidence="2 3">PLY_AMNH</strain>
    </source>
</reference>
<accession>A0AAE0GPN6</accession>